<dbReference type="GO" id="GO:0016020">
    <property type="term" value="C:membrane"/>
    <property type="evidence" value="ECO:0007669"/>
    <property type="project" value="UniProtKB-SubCell"/>
</dbReference>
<dbReference type="InterPro" id="IPR020846">
    <property type="entry name" value="MFS_dom"/>
</dbReference>
<dbReference type="PANTHER" id="PTHR42718:SF9">
    <property type="entry name" value="MAJOR FACILITATOR SUPERFAMILY MULTIDRUG TRANSPORTER MFSC"/>
    <property type="match status" value="1"/>
</dbReference>
<name>A0A4Y9YPK7_9APHY</name>
<organism evidence="8 9">
    <name type="scientific">Rhodofomes roseus</name>
    <dbReference type="NCBI Taxonomy" id="34475"/>
    <lineage>
        <taxon>Eukaryota</taxon>
        <taxon>Fungi</taxon>
        <taxon>Dikarya</taxon>
        <taxon>Basidiomycota</taxon>
        <taxon>Agaricomycotina</taxon>
        <taxon>Agaricomycetes</taxon>
        <taxon>Polyporales</taxon>
        <taxon>Rhodofomes</taxon>
    </lineage>
</organism>
<dbReference type="SUPFAM" id="SSF103473">
    <property type="entry name" value="MFS general substrate transporter"/>
    <property type="match status" value="1"/>
</dbReference>
<protein>
    <recommendedName>
        <fullName evidence="7">Major facilitator superfamily (MFS) profile domain-containing protein</fullName>
    </recommendedName>
</protein>
<evidence type="ECO:0000256" key="2">
    <source>
        <dbReference type="ARBA" id="ARBA00022448"/>
    </source>
</evidence>
<feature type="transmembrane region" description="Helical" evidence="6">
    <location>
        <begin position="391"/>
        <end position="417"/>
    </location>
</feature>
<evidence type="ECO:0000313" key="8">
    <source>
        <dbReference type="EMBL" id="TFY64345.1"/>
    </source>
</evidence>
<keyword evidence="4 6" id="KW-1133">Transmembrane helix</keyword>
<reference evidence="8 9" key="1">
    <citation type="submission" date="2019-01" db="EMBL/GenBank/DDBJ databases">
        <title>Genome sequencing of the rare red list fungi Fomitopsis rosea.</title>
        <authorList>
            <person name="Buettner E."/>
            <person name="Kellner H."/>
        </authorList>
    </citation>
    <scope>NUCLEOTIDE SEQUENCE [LARGE SCALE GENOMIC DNA]</scope>
    <source>
        <strain evidence="8 9">DSM 105464</strain>
    </source>
</reference>
<feature type="transmembrane region" description="Helical" evidence="6">
    <location>
        <begin position="69"/>
        <end position="86"/>
    </location>
</feature>
<evidence type="ECO:0000256" key="6">
    <source>
        <dbReference type="SAM" id="Phobius"/>
    </source>
</evidence>
<evidence type="ECO:0000256" key="3">
    <source>
        <dbReference type="ARBA" id="ARBA00022692"/>
    </source>
</evidence>
<sequence length="538" mass="57745">MASSPKASSVMTTTPPPPARQLSSLSVARKMTLLATFCMAQFIDSFSISALFAATPPISADLNISDAVSVWTTSAYQLTFAAFLLTSGRLSDLYSPKYVFLVGAFLVSFTSLGCAFTRAQIPLFLLRGFMGVGAALNIPSAMQIIVRMFPTPHVQSRAVAAFAGCAGLGNVFGLIIGALLVSFASWPAVFYFITAVCFLMGSLVTVLLPFSRNHDNNTGSRLETFKRVDIVGVSLLTAALVLFVYAVTNGAAVGWSKAATLAPLVISIALGIGFFVCEAYTPEERAAVPLKMWKYENFTIIVILGLQPRMWWASVQLLYSWFYQDALGWSTIYTAIHFLPVGLVSVLFMAFTSSLQQRFRLKWVMLGGQALVLIGTILLVFGGSASRYWQFAFPGFFLGTAGTTIVFGTTNIALFAVTPPRIAATVGSILTASGQFGSAAGTAIITSIQTTVQQTHGGPDSFSGREAGLWFIVGMTAAETLSLLFFMKNVVAPSRDRTKAAPEAADVTVDAINIEKKVTEEKQTIEETVVADPTDYIE</sequence>
<feature type="transmembrane region" description="Helical" evidence="6">
    <location>
        <begin position="258"/>
        <end position="277"/>
    </location>
</feature>
<dbReference type="Pfam" id="PF07690">
    <property type="entry name" value="MFS_1"/>
    <property type="match status" value="1"/>
</dbReference>
<comment type="subcellular location">
    <subcellularLocation>
        <location evidence="1">Membrane</location>
        <topology evidence="1">Multi-pass membrane protein</topology>
    </subcellularLocation>
</comment>
<dbReference type="GO" id="GO:0022857">
    <property type="term" value="F:transmembrane transporter activity"/>
    <property type="evidence" value="ECO:0007669"/>
    <property type="project" value="InterPro"/>
</dbReference>
<gene>
    <name evidence="8" type="ORF">EVJ58_g2679</name>
</gene>
<evidence type="ECO:0000313" key="9">
    <source>
        <dbReference type="Proteomes" id="UP000298390"/>
    </source>
</evidence>
<dbReference type="EMBL" id="SEKV01000101">
    <property type="protein sequence ID" value="TFY64345.1"/>
    <property type="molecule type" value="Genomic_DNA"/>
</dbReference>
<accession>A0A4Y9YPK7</accession>
<evidence type="ECO:0000256" key="5">
    <source>
        <dbReference type="ARBA" id="ARBA00023136"/>
    </source>
</evidence>
<evidence type="ECO:0000256" key="4">
    <source>
        <dbReference type="ARBA" id="ARBA00022989"/>
    </source>
</evidence>
<dbReference type="InterPro" id="IPR036259">
    <property type="entry name" value="MFS_trans_sf"/>
</dbReference>
<feature type="transmembrane region" description="Helical" evidence="6">
    <location>
        <begin position="98"/>
        <end position="118"/>
    </location>
</feature>
<comment type="caution">
    <text evidence="8">The sequence shown here is derived from an EMBL/GenBank/DDBJ whole genome shotgun (WGS) entry which is preliminary data.</text>
</comment>
<feature type="transmembrane region" description="Helical" evidence="6">
    <location>
        <begin position="429"/>
        <end position="448"/>
    </location>
</feature>
<evidence type="ECO:0000256" key="1">
    <source>
        <dbReference type="ARBA" id="ARBA00004141"/>
    </source>
</evidence>
<keyword evidence="5 6" id="KW-0472">Membrane</keyword>
<feature type="transmembrane region" description="Helical" evidence="6">
    <location>
        <begin position="189"/>
        <end position="210"/>
    </location>
</feature>
<feature type="transmembrane region" description="Helical" evidence="6">
    <location>
        <begin position="230"/>
        <end position="252"/>
    </location>
</feature>
<keyword evidence="2" id="KW-0813">Transport</keyword>
<dbReference type="Proteomes" id="UP000298390">
    <property type="component" value="Unassembled WGS sequence"/>
</dbReference>
<keyword evidence="3 6" id="KW-0812">Transmembrane</keyword>
<feature type="transmembrane region" description="Helical" evidence="6">
    <location>
        <begin position="298"/>
        <end position="319"/>
    </location>
</feature>
<dbReference type="STRING" id="34475.A0A4Y9YPK7"/>
<dbReference type="Gene3D" id="1.20.1250.20">
    <property type="entry name" value="MFS general substrate transporter like domains"/>
    <property type="match status" value="2"/>
</dbReference>
<dbReference type="PROSITE" id="PS50850">
    <property type="entry name" value="MFS"/>
    <property type="match status" value="1"/>
</dbReference>
<feature type="transmembrane region" description="Helical" evidence="6">
    <location>
        <begin position="468"/>
        <end position="487"/>
    </location>
</feature>
<feature type="transmembrane region" description="Helical" evidence="6">
    <location>
        <begin position="158"/>
        <end position="183"/>
    </location>
</feature>
<feature type="transmembrane region" description="Helical" evidence="6">
    <location>
        <begin position="124"/>
        <end position="146"/>
    </location>
</feature>
<proteinExistence type="predicted"/>
<feature type="domain" description="Major facilitator superfamily (MFS) profile" evidence="7">
    <location>
        <begin position="33"/>
        <end position="491"/>
    </location>
</feature>
<evidence type="ECO:0000259" key="7">
    <source>
        <dbReference type="PROSITE" id="PS50850"/>
    </source>
</evidence>
<feature type="transmembrane region" description="Helical" evidence="6">
    <location>
        <begin position="363"/>
        <end position="385"/>
    </location>
</feature>
<dbReference type="AlphaFoldDB" id="A0A4Y9YPK7"/>
<dbReference type="InterPro" id="IPR011701">
    <property type="entry name" value="MFS"/>
</dbReference>
<dbReference type="PANTHER" id="PTHR42718">
    <property type="entry name" value="MAJOR FACILITATOR SUPERFAMILY MULTIDRUG TRANSPORTER MFSC"/>
    <property type="match status" value="1"/>
</dbReference>
<feature type="transmembrane region" description="Helical" evidence="6">
    <location>
        <begin position="331"/>
        <end position="351"/>
    </location>
</feature>